<name>A0AAV6TIX3_9ARAC</name>
<accession>A0AAV6TIX3</accession>
<proteinExistence type="predicted"/>
<evidence type="ECO:0000313" key="1">
    <source>
        <dbReference type="EMBL" id="KAG8171852.1"/>
    </source>
</evidence>
<dbReference type="Proteomes" id="UP000827092">
    <property type="component" value="Unassembled WGS sequence"/>
</dbReference>
<reference evidence="1 2" key="1">
    <citation type="journal article" date="2022" name="Nat. Ecol. Evol.">
        <title>A masculinizing supergene underlies an exaggerated male reproductive morph in a spider.</title>
        <authorList>
            <person name="Hendrickx F."/>
            <person name="De Corte Z."/>
            <person name="Sonet G."/>
            <person name="Van Belleghem S.M."/>
            <person name="Kostlbacher S."/>
            <person name="Vangestel C."/>
        </authorList>
    </citation>
    <scope>NUCLEOTIDE SEQUENCE [LARGE SCALE GENOMIC DNA]</scope>
    <source>
        <strain evidence="1">W744_W776</strain>
    </source>
</reference>
<keyword evidence="2" id="KW-1185">Reference proteome</keyword>
<gene>
    <name evidence="1" type="ORF">JTE90_022532</name>
</gene>
<dbReference type="AlphaFoldDB" id="A0AAV6TIX3"/>
<organism evidence="1 2">
    <name type="scientific">Oedothorax gibbosus</name>
    <dbReference type="NCBI Taxonomy" id="931172"/>
    <lineage>
        <taxon>Eukaryota</taxon>
        <taxon>Metazoa</taxon>
        <taxon>Ecdysozoa</taxon>
        <taxon>Arthropoda</taxon>
        <taxon>Chelicerata</taxon>
        <taxon>Arachnida</taxon>
        <taxon>Araneae</taxon>
        <taxon>Araneomorphae</taxon>
        <taxon>Entelegynae</taxon>
        <taxon>Araneoidea</taxon>
        <taxon>Linyphiidae</taxon>
        <taxon>Erigoninae</taxon>
        <taxon>Oedothorax</taxon>
    </lineage>
</organism>
<comment type="caution">
    <text evidence="1">The sequence shown here is derived from an EMBL/GenBank/DDBJ whole genome shotgun (WGS) entry which is preliminary data.</text>
</comment>
<evidence type="ECO:0000313" key="2">
    <source>
        <dbReference type="Proteomes" id="UP000827092"/>
    </source>
</evidence>
<dbReference type="EMBL" id="JAFNEN010003478">
    <property type="protein sequence ID" value="KAG8171852.1"/>
    <property type="molecule type" value="Genomic_DNA"/>
</dbReference>
<sequence length="86" mass="9378">MHGLVPGDPDPSSVCLINFSMVGLWPTHGARNGVGRGIQRVRFREREARTNGYHIQEGSRVAQSTTTLPGTGREVSDEKITITGLF</sequence>
<protein>
    <submittedName>
        <fullName evidence="1">Uncharacterized protein</fullName>
    </submittedName>
</protein>